<evidence type="ECO:0000313" key="2">
    <source>
        <dbReference type="EnsemblMetazoa" id="XP_050505392.1"/>
    </source>
</evidence>
<dbReference type="RefSeq" id="XP_050505392.1">
    <property type="nucleotide sequence ID" value="XM_050649435.1"/>
</dbReference>
<proteinExistence type="predicted"/>
<keyword evidence="3" id="KW-1185">Reference proteome</keyword>
<accession>A0ABM5K5C5</accession>
<feature type="region of interest" description="Disordered" evidence="1">
    <location>
        <begin position="169"/>
        <end position="256"/>
    </location>
</feature>
<evidence type="ECO:0008006" key="4">
    <source>
        <dbReference type="Google" id="ProtNLM"/>
    </source>
</evidence>
<reference evidence="2" key="1">
    <citation type="submission" date="2025-05" db="UniProtKB">
        <authorList>
            <consortium name="EnsemblMetazoa"/>
        </authorList>
    </citation>
    <scope>IDENTIFICATION</scope>
</reference>
<dbReference type="EnsemblMetazoa" id="XM_050649435.1">
    <property type="protein sequence ID" value="XP_050505392.1"/>
    <property type="gene ID" value="LOC126883770"/>
</dbReference>
<protein>
    <recommendedName>
        <fullName evidence="4">Reverse transcriptase domain-containing protein</fullName>
    </recommendedName>
</protein>
<sequence length="343" mass="37984">MDEYYIFDKLVRLVKVTTRKVVWKVEIQDEQSQEFETHVGLRQGDALACPLFNITLEKAVKNVRIDNRGNIFNKLSQILAYADDVDLVAGTTRKLEEINCSANINHSDTAVPTAILSNRNESTTVTSTETTTITPSTTCTSTSISNYSTSLTKILSTTNLTSLDTSTTDNTMPVISKPNIPTSPTQSTHTIITKHPSSSSLNNISCSVNENKENPAPQVFSVSNEENTSKSSSKRTVSEAISPPIETSASDDVFSKPTQKQKRIKTKTSTIPLETLMQPIRDLFNSEKQMLTFEETVDLLENTHGTKDVLSVINKYTLTKGNYEDEEPDTDTSTELSQELNIQ</sequence>
<organism evidence="2 3">
    <name type="scientific">Diabrotica virgifera virgifera</name>
    <name type="common">western corn rootworm</name>
    <dbReference type="NCBI Taxonomy" id="50390"/>
    <lineage>
        <taxon>Eukaryota</taxon>
        <taxon>Metazoa</taxon>
        <taxon>Ecdysozoa</taxon>
        <taxon>Arthropoda</taxon>
        <taxon>Hexapoda</taxon>
        <taxon>Insecta</taxon>
        <taxon>Pterygota</taxon>
        <taxon>Neoptera</taxon>
        <taxon>Endopterygota</taxon>
        <taxon>Coleoptera</taxon>
        <taxon>Polyphaga</taxon>
        <taxon>Cucujiformia</taxon>
        <taxon>Chrysomeloidea</taxon>
        <taxon>Chrysomelidae</taxon>
        <taxon>Galerucinae</taxon>
        <taxon>Diabroticina</taxon>
        <taxon>Diabroticites</taxon>
        <taxon>Diabrotica</taxon>
    </lineage>
</organism>
<feature type="compositionally biased region" description="Polar residues" evidence="1">
    <location>
        <begin position="179"/>
        <end position="191"/>
    </location>
</feature>
<evidence type="ECO:0000313" key="3">
    <source>
        <dbReference type="Proteomes" id="UP001652700"/>
    </source>
</evidence>
<dbReference type="GeneID" id="126883770"/>
<evidence type="ECO:0000256" key="1">
    <source>
        <dbReference type="SAM" id="MobiDB-lite"/>
    </source>
</evidence>
<dbReference type="Proteomes" id="UP001652700">
    <property type="component" value="Unplaced"/>
</dbReference>
<name>A0ABM5K5C5_DIAVI</name>
<feature type="compositionally biased region" description="Low complexity" evidence="1">
    <location>
        <begin position="197"/>
        <end position="209"/>
    </location>
</feature>
<feature type="region of interest" description="Disordered" evidence="1">
    <location>
        <begin position="320"/>
        <end position="343"/>
    </location>
</feature>
<feature type="compositionally biased region" description="Low complexity" evidence="1">
    <location>
        <begin position="221"/>
        <end position="231"/>
    </location>
</feature>